<dbReference type="Proteomes" id="UP000654075">
    <property type="component" value="Unassembled WGS sequence"/>
</dbReference>
<comment type="caution">
    <text evidence="7">The sequence shown here is derived from an EMBL/GenBank/DDBJ whole genome shotgun (WGS) entry which is preliminary data.</text>
</comment>
<keyword evidence="8" id="KW-1185">Reference proteome</keyword>
<comment type="subcellular location">
    <subcellularLocation>
        <location evidence="1">Membrane</location>
        <topology evidence="1">Multi-pass membrane protein</topology>
    </subcellularLocation>
</comment>
<dbReference type="Pfam" id="PF03151">
    <property type="entry name" value="TPT"/>
    <property type="match status" value="1"/>
</dbReference>
<keyword evidence="4 5" id="KW-0472">Membrane</keyword>
<feature type="transmembrane region" description="Helical" evidence="5">
    <location>
        <begin position="357"/>
        <end position="374"/>
    </location>
</feature>
<feature type="transmembrane region" description="Helical" evidence="5">
    <location>
        <begin position="252"/>
        <end position="273"/>
    </location>
</feature>
<dbReference type="AlphaFoldDB" id="A0A813G4E7"/>
<feature type="transmembrane region" description="Helical" evidence="5">
    <location>
        <begin position="413"/>
        <end position="434"/>
    </location>
</feature>
<keyword evidence="3 5" id="KW-1133">Transmembrane helix</keyword>
<feature type="transmembrane region" description="Helical" evidence="5">
    <location>
        <begin position="208"/>
        <end position="232"/>
    </location>
</feature>
<dbReference type="PANTHER" id="PTHR11132">
    <property type="entry name" value="SOLUTE CARRIER FAMILY 35"/>
    <property type="match status" value="1"/>
</dbReference>
<evidence type="ECO:0000256" key="1">
    <source>
        <dbReference type="ARBA" id="ARBA00004141"/>
    </source>
</evidence>
<evidence type="ECO:0000256" key="4">
    <source>
        <dbReference type="ARBA" id="ARBA00023136"/>
    </source>
</evidence>
<dbReference type="InterPro" id="IPR004853">
    <property type="entry name" value="Sugar_P_trans_dom"/>
</dbReference>
<sequence length="439" mass="46886">MAWIHQRRSAARRNSASPVARALRGLTALLCVAALLLVRCDAFAAPRKSSPVVRAGRRTVLLQPSTQFPGRPRARMAVATAPDEGSEDIPDAVPVPEVSAAAALGREPGSCDAYDPKSAEYCSVEVEDSSFFSKRTLKLLFLFTLWYVLNVAYNIGNKLVLTALPTPWMSATIELFFGLPYVGFLWATGLRKAPKLSLDNLKTLAPSAFFLSATHVGGVISFGAGAISFTHVLKATEPVWTALLSAVFFREFLHPAVYASLVPIIGGVALASLKEVSFSWVSFYAATFSAVASASKAILSKKVLDGKPLGENLTPGNMFAVLTILGFFMILPASLIVEGPAKVKVAWAAARAAGYSAARLWTMLSVSGFLYYIYNEVAFLALAEVAPVTHAVTNTVKRVVIILVSVVVFRTTITPLGALGSGIAIFGALMYSLAKGKYK</sequence>
<proteinExistence type="predicted"/>
<feature type="transmembrane region" description="Helical" evidence="5">
    <location>
        <begin position="139"/>
        <end position="156"/>
    </location>
</feature>
<feature type="transmembrane region" description="Helical" evidence="5">
    <location>
        <begin position="319"/>
        <end position="337"/>
    </location>
</feature>
<dbReference type="InterPro" id="IPR037185">
    <property type="entry name" value="EmrE-like"/>
</dbReference>
<protein>
    <recommendedName>
        <fullName evidence="6">Sugar phosphate transporter domain-containing protein</fullName>
    </recommendedName>
</protein>
<reference evidence="7" key="1">
    <citation type="submission" date="2021-02" db="EMBL/GenBank/DDBJ databases">
        <authorList>
            <person name="Dougan E. K."/>
            <person name="Rhodes N."/>
            <person name="Thang M."/>
            <person name="Chan C."/>
        </authorList>
    </citation>
    <scope>NUCLEOTIDE SEQUENCE</scope>
</reference>
<dbReference type="SUPFAM" id="SSF103481">
    <property type="entry name" value="Multidrug resistance efflux transporter EmrE"/>
    <property type="match status" value="2"/>
</dbReference>
<dbReference type="OMA" id="MFATWYL"/>
<dbReference type="GO" id="GO:0016020">
    <property type="term" value="C:membrane"/>
    <property type="evidence" value="ECO:0007669"/>
    <property type="project" value="UniProtKB-SubCell"/>
</dbReference>
<evidence type="ECO:0000259" key="6">
    <source>
        <dbReference type="Pfam" id="PF03151"/>
    </source>
</evidence>
<dbReference type="EMBL" id="CAJNNV010026201">
    <property type="protein sequence ID" value="CAE8617554.1"/>
    <property type="molecule type" value="Genomic_DNA"/>
</dbReference>
<name>A0A813G4E7_POLGL</name>
<dbReference type="InterPro" id="IPR050186">
    <property type="entry name" value="TPT_transporter"/>
</dbReference>
<feature type="domain" description="Sugar phosphate transporter" evidence="6">
    <location>
        <begin position="137"/>
        <end position="432"/>
    </location>
</feature>
<evidence type="ECO:0000313" key="7">
    <source>
        <dbReference type="EMBL" id="CAE8617554.1"/>
    </source>
</evidence>
<evidence type="ECO:0000313" key="8">
    <source>
        <dbReference type="Proteomes" id="UP000654075"/>
    </source>
</evidence>
<organism evidence="7 8">
    <name type="scientific">Polarella glacialis</name>
    <name type="common">Dinoflagellate</name>
    <dbReference type="NCBI Taxonomy" id="89957"/>
    <lineage>
        <taxon>Eukaryota</taxon>
        <taxon>Sar</taxon>
        <taxon>Alveolata</taxon>
        <taxon>Dinophyceae</taxon>
        <taxon>Suessiales</taxon>
        <taxon>Suessiaceae</taxon>
        <taxon>Polarella</taxon>
    </lineage>
</organism>
<feature type="transmembrane region" description="Helical" evidence="5">
    <location>
        <begin position="168"/>
        <end position="187"/>
    </location>
</feature>
<evidence type="ECO:0000256" key="3">
    <source>
        <dbReference type="ARBA" id="ARBA00022989"/>
    </source>
</evidence>
<feature type="transmembrane region" description="Helical" evidence="5">
    <location>
        <begin position="280"/>
        <end position="299"/>
    </location>
</feature>
<gene>
    <name evidence="7" type="ORF">PGLA1383_LOCUS35215</name>
</gene>
<evidence type="ECO:0000256" key="2">
    <source>
        <dbReference type="ARBA" id="ARBA00022692"/>
    </source>
</evidence>
<keyword evidence="2 5" id="KW-0812">Transmembrane</keyword>
<dbReference type="OrthoDB" id="6418713at2759"/>
<evidence type="ECO:0000256" key="5">
    <source>
        <dbReference type="SAM" id="Phobius"/>
    </source>
</evidence>
<accession>A0A813G4E7</accession>